<dbReference type="GO" id="GO:0140078">
    <property type="term" value="F:class I DNA-(apurinic or apyrimidinic site) endonuclease activity"/>
    <property type="evidence" value="ECO:0007669"/>
    <property type="project" value="UniProtKB-EC"/>
</dbReference>
<dbReference type="Pfam" id="PF10576">
    <property type="entry name" value="EndIII_4Fe-2S"/>
    <property type="match status" value="1"/>
</dbReference>
<evidence type="ECO:0000256" key="6">
    <source>
        <dbReference type="ARBA" id="ARBA00023004"/>
    </source>
</evidence>
<evidence type="ECO:0000256" key="7">
    <source>
        <dbReference type="ARBA" id="ARBA00023014"/>
    </source>
</evidence>
<dbReference type="CDD" id="cd00056">
    <property type="entry name" value="ENDO3c"/>
    <property type="match status" value="1"/>
</dbReference>
<keyword evidence="10 12" id="KW-0456">Lyase</keyword>
<dbReference type="InterPro" id="IPR003651">
    <property type="entry name" value="Endonuclease3_FeS-loop_motif"/>
</dbReference>
<keyword evidence="5 10" id="KW-0378">Hydrolase</keyword>
<accession>A0ABY6TAR8</accession>
<name>A0ABY6TAR8_9CORY</name>
<keyword evidence="4 10" id="KW-0227">DNA damage</keyword>
<dbReference type="InterPro" id="IPR003265">
    <property type="entry name" value="HhH-GPD_domain"/>
</dbReference>
<evidence type="ECO:0000313" key="12">
    <source>
        <dbReference type="EMBL" id="VEH71948.1"/>
    </source>
</evidence>
<evidence type="ECO:0000256" key="2">
    <source>
        <dbReference type="ARBA" id="ARBA00022485"/>
    </source>
</evidence>
<dbReference type="Pfam" id="PF00730">
    <property type="entry name" value="HhH-GPD"/>
    <property type="match status" value="1"/>
</dbReference>
<keyword evidence="10" id="KW-0238">DNA-binding</keyword>
<dbReference type="InterPro" id="IPR000445">
    <property type="entry name" value="HhH_motif"/>
</dbReference>
<dbReference type="InterPro" id="IPR005759">
    <property type="entry name" value="Nth"/>
</dbReference>
<dbReference type="PANTHER" id="PTHR10359:SF18">
    <property type="entry name" value="ENDONUCLEASE III"/>
    <property type="match status" value="1"/>
</dbReference>
<evidence type="ECO:0000256" key="5">
    <source>
        <dbReference type="ARBA" id="ARBA00022801"/>
    </source>
</evidence>
<feature type="binding site" evidence="10">
    <location>
        <position position="227"/>
    </location>
    <ligand>
        <name>[4Fe-4S] cluster</name>
        <dbReference type="ChEBI" id="CHEBI:49883"/>
    </ligand>
</feature>
<evidence type="ECO:0000256" key="9">
    <source>
        <dbReference type="ARBA" id="ARBA00023295"/>
    </source>
</evidence>
<dbReference type="PROSITE" id="PS01155">
    <property type="entry name" value="ENDONUCLEASE_III_2"/>
    <property type="match status" value="1"/>
</dbReference>
<dbReference type="InterPro" id="IPR023170">
    <property type="entry name" value="HhH_base_excis_C"/>
</dbReference>
<feature type="binding site" evidence="10">
    <location>
        <position position="233"/>
    </location>
    <ligand>
        <name>[4Fe-4S] cluster</name>
        <dbReference type="ChEBI" id="CHEBI:49883"/>
    </ligand>
</feature>
<evidence type="ECO:0000256" key="10">
    <source>
        <dbReference type="HAMAP-Rule" id="MF_00942"/>
    </source>
</evidence>
<dbReference type="HAMAP" id="MF_00942">
    <property type="entry name" value="Nth"/>
    <property type="match status" value="1"/>
</dbReference>
<evidence type="ECO:0000256" key="4">
    <source>
        <dbReference type="ARBA" id="ARBA00022763"/>
    </source>
</evidence>
<dbReference type="Proteomes" id="UP000280707">
    <property type="component" value="Chromosome"/>
</dbReference>
<dbReference type="PIRSF" id="PIRSF001435">
    <property type="entry name" value="Nth"/>
    <property type="match status" value="1"/>
</dbReference>
<protein>
    <recommendedName>
        <fullName evidence="10">Endonuclease III</fullName>
        <ecNumber evidence="10">4.2.99.18</ecNumber>
    </recommendedName>
    <alternativeName>
        <fullName evidence="10">DNA-(apurinic or apyrimidinic site) lyase</fullName>
    </alternativeName>
</protein>
<dbReference type="SMART" id="SM00478">
    <property type="entry name" value="ENDO3c"/>
    <property type="match status" value="1"/>
</dbReference>
<dbReference type="SMART" id="SM00525">
    <property type="entry name" value="FES"/>
    <property type="match status" value="1"/>
</dbReference>
<dbReference type="Gene3D" id="1.10.340.30">
    <property type="entry name" value="Hypothetical protein, domain 2"/>
    <property type="match status" value="1"/>
</dbReference>
<dbReference type="SUPFAM" id="SSF48150">
    <property type="entry name" value="DNA-glycosylase"/>
    <property type="match status" value="1"/>
</dbReference>
<keyword evidence="13" id="KW-1185">Reference proteome</keyword>
<keyword evidence="12" id="KW-0255">Endonuclease</keyword>
<sequence>MPSGTKITSEIMYSYPTKLGGMSSALPSTAAPSKRAPVINERLAREHPDARCELDFDSPLQLLVATVLSAQCTDARVNSVTPELFRTYPTAADYAAARREDLEAILRPLGFQRAKAGHLMGIGERLVSEFDGEVPQTVKELTSLPGVGRKTALVVLGDAFGVPGLTVDTHFSRLMQRLELTGEKTPVKIERDIAKLIAEAEWTMFSHRVIFHGRRVCHARNPECGDCVVRDLCPAALS</sequence>
<evidence type="ECO:0000256" key="3">
    <source>
        <dbReference type="ARBA" id="ARBA00022723"/>
    </source>
</evidence>
<evidence type="ECO:0000256" key="8">
    <source>
        <dbReference type="ARBA" id="ARBA00023204"/>
    </source>
</evidence>
<dbReference type="Gene3D" id="1.10.1670.10">
    <property type="entry name" value="Helix-hairpin-Helix base-excision DNA repair enzymes (C-terminal)"/>
    <property type="match status" value="1"/>
</dbReference>
<keyword evidence="9 10" id="KW-0326">Glycosidase</keyword>
<dbReference type="InterPro" id="IPR011257">
    <property type="entry name" value="DNA_glycosylase"/>
</dbReference>
<dbReference type="PANTHER" id="PTHR10359">
    <property type="entry name" value="A/G-SPECIFIC ADENINE GLYCOSYLASE/ENDONUCLEASE III"/>
    <property type="match status" value="1"/>
</dbReference>
<comment type="similarity">
    <text evidence="1 10">Belongs to the Nth/MutY family.</text>
</comment>
<keyword evidence="3 10" id="KW-0479">Metal-binding</keyword>
<evidence type="ECO:0000259" key="11">
    <source>
        <dbReference type="SMART" id="SM00478"/>
    </source>
</evidence>
<reference evidence="12 13" key="1">
    <citation type="submission" date="2018-12" db="EMBL/GenBank/DDBJ databases">
        <authorList>
            <consortium name="Pathogen Informatics"/>
        </authorList>
    </citation>
    <scope>NUCLEOTIDE SEQUENCE [LARGE SCALE GENOMIC DNA]</scope>
    <source>
        <strain evidence="12 13">NCTC934</strain>
    </source>
</reference>
<comment type="function">
    <text evidence="10">DNA repair enzyme that has both DNA N-glycosylase activity and AP-lyase activity. The DNA N-glycosylase activity releases various damaged pyrimidines from DNA by cleaving the N-glycosidic bond, leaving an AP (apurinic/apyrimidinic) site. The AP-lyase activity cleaves the phosphodiester bond 3' to the AP site by a beta-elimination, leaving a 3'-terminal unsaturated sugar and a product with a terminal 5'-phosphate.</text>
</comment>
<feature type="domain" description="HhH-GPD" evidence="11">
    <location>
        <begin position="68"/>
        <end position="215"/>
    </location>
</feature>
<keyword evidence="12" id="KW-0540">Nuclease</keyword>
<feature type="binding site" evidence="10">
    <location>
        <position position="217"/>
    </location>
    <ligand>
        <name>[4Fe-4S] cluster</name>
        <dbReference type="ChEBI" id="CHEBI:49883"/>
    </ligand>
</feature>
<keyword evidence="8 10" id="KW-0234">DNA repair</keyword>
<evidence type="ECO:0000256" key="1">
    <source>
        <dbReference type="ARBA" id="ARBA00008343"/>
    </source>
</evidence>
<evidence type="ECO:0000313" key="13">
    <source>
        <dbReference type="Proteomes" id="UP000280707"/>
    </source>
</evidence>
<dbReference type="Pfam" id="PF00633">
    <property type="entry name" value="HHH"/>
    <property type="match status" value="1"/>
</dbReference>
<proteinExistence type="inferred from homology"/>
<keyword evidence="6 10" id="KW-0408">Iron</keyword>
<comment type="catalytic activity">
    <reaction evidence="10">
        <text>2'-deoxyribonucleotide-(2'-deoxyribose 5'-phosphate)-2'-deoxyribonucleotide-DNA = a 3'-end 2'-deoxyribonucleotide-(2,3-dehydro-2,3-deoxyribose 5'-phosphate)-DNA + a 5'-end 5'-phospho-2'-deoxyribonucleoside-DNA + H(+)</text>
        <dbReference type="Rhea" id="RHEA:66592"/>
        <dbReference type="Rhea" id="RHEA-COMP:13180"/>
        <dbReference type="Rhea" id="RHEA-COMP:16897"/>
        <dbReference type="Rhea" id="RHEA-COMP:17067"/>
        <dbReference type="ChEBI" id="CHEBI:15378"/>
        <dbReference type="ChEBI" id="CHEBI:136412"/>
        <dbReference type="ChEBI" id="CHEBI:157695"/>
        <dbReference type="ChEBI" id="CHEBI:167181"/>
        <dbReference type="EC" id="4.2.99.18"/>
    </reaction>
</comment>
<dbReference type="EC" id="4.2.99.18" evidence="10"/>
<organism evidence="12 13">
    <name type="scientific">Corynebacterium segmentosum</name>
    <dbReference type="NCBI Taxonomy" id="43990"/>
    <lineage>
        <taxon>Bacteria</taxon>
        <taxon>Bacillati</taxon>
        <taxon>Actinomycetota</taxon>
        <taxon>Actinomycetes</taxon>
        <taxon>Mycobacteriales</taxon>
        <taxon>Corynebacteriaceae</taxon>
        <taxon>Corynebacterium</taxon>
    </lineage>
</organism>
<dbReference type="InterPro" id="IPR004036">
    <property type="entry name" value="Endonuclease-III-like_CS2"/>
</dbReference>
<keyword evidence="7 10" id="KW-0411">Iron-sulfur</keyword>
<keyword evidence="2 10" id="KW-0004">4Fe-4S</keyword>
<dbReference type="EMBL" id="LR134408">
    <property type="protein sequence ID" value="VEH71948.1"/>
    <property type="molecule type" value="Genomic_DNA"/>
</dbReference>
<feature type="binding site" evidence="10">
    <location>
        <position position="224"/>
    </location>
    <ligand>
        <name>[4Fe-4S] cluster</name>
        <dbReference type="ChEBI" id="CHEBI:49883"/>
    </ligand>
</feature>
<gene>
    <name evidence="10 12" type="primary">nth</name>
    <name evidence="12" type="ORF">NCTC934_00206</name>
</gene>
<dbReference type="NCBIfam" id="TIGR01083">
    <property type="entry name" value="nth"/>
    <property type="match status" value="1"/>
</dbReference>
<comment type="cofactor">
    <cofactor evidence="10">
        <name>[4Fe-4S] cluster</name>
        <dbReference type="ChEBI" id="CHEBI:49883"/>
    </cofactor>
    <text evidence="10">Binds 1 [4Fe-4S] cluster.</text>
</comment>